<keyword evidence="1" id="KW-1188">Viral release from host cell</keyword>
<feature type="domain" description="Prohead serine protease" evidence="5">
    <location>
        <begin position="44"/>
        <end position="183"/>
    </location>
</feature>
<dbReference type="GO" id="GO:0006508">
    <property type="term" value="P:proteolysis"/>
    <property type="evidence" value="ECO:0007669"/>
    <property type="project" value="UniProtKB-KW"/>
</dbReference>
<evidence type="ECO:0000259" key="5">
    <source>
        <dbReference type="Pfam" id="PF04586"/>
    </source>
</evidence>
<dbReference type="Proteomes" id="UP000561077">
    <property type="component" value="Unassembled WGS sequence"/>
</dbReference>
<dbReference type="GO" id="GO:0008233">
    <property type="term" value="F:peptidase activity"/>
    <property type="evidence" value="ECO:0007669"/>
    <property type="project" value="UniProtKB-KW"/>
</dbReference>
<accession>A0A7W4IJK7</accession>
<dbReference type="InterPro" id="IPR054613">
    <property type="entry name" value="Peptidase_S78_dom"/>
</dbReference>
<comment type="caution">
    <text evidence="6">The sequence shown here is derived from an EMBL/GenBank/DDBJ whole genome shotgun (WGS) entry which is preliminary data.</text>
</comment>
<dbReference type="EMBL" id="JABEQN010000005">
    <property type="protein sequence ID" value="MBB2193173.1"/>
    <property type="molecule type" value="Genomic_DNA"/>
</dbReference>
<keyword evidence="2 6" id="KW-0645">Protease</keyword>
<evidence type="ECO:0000256" key="3">
    <source>
        <dbReference type="ARBA" id="ARBA00022801"/>
    </source>
</evidence>
<dbReference type="Proteomes" id="UP000540490">
    <property type="component" value="Unassembled WGS sequence"/>
</dbReference>
<dbReference type="Pfam" id="PF04586">
    <property type="entry name" value="Peptidase_S78"/>
    <property type="match status" value="1"/>
</dbReference>
<keyword evidence="3" id="KW-0378">Hydrolase</keyword>
<feature type="compositionally biased region" description="Low complexity" evidence="4">
    <location>
        <begin position="1"/>
        <end position="16"/>
    </location>
</feature>
<name>A0A7W4IJK7_9PROT</name>
<dbReference type="NCBIfam" id="TIGR01543">
    <property type="entry name" value="proheadase_HK97"/>
    <property type="match status" value="1"/>
</dbReference>
<evidence type="ECO:0000256" key="1">
    <source>
        <dbReference type="ARBA" id="ARBA00022612"/>
    </source>
</evidence>
<feature type="region of interest" description="Disordered" evidence="4">
    <location>
        <begin position="1"/>
        <end position="21"/>
    </location>
</feature>
<evidence type="ECO:0000313" key="9">
    <source>
        <dbReference type="Proteomes" id="UP000561077"/>
    </source>
</evidence>
<dbReference type="EMBL" id="JABEQO010000004">
    <property type="protein sequence ID" value="MBB2163847.1"/>
    <property type="molecule type" value="Genomic_DNA"/>
</dbReference>
<evidence type="ECO:0000256" key="4">
    <source>
        <dbReference type="SAM" id="MobiDB-lite"/>
    </source>
</evidence>
<sequence length="221" mass="23730">MDAGGRAGDPAADPPASVGHHAVTGAADGVERRSCGVEFRAAGRKLEGYAAVFGSPARISGYTESIASGAFRSTLAANPDILALVDHDPGRLLARTASGTLRLAEDRRGLHFELDLPPTQLGNDILALAERRDLGGMSFGFRVQDEAWPATDRRELRAVNLIEISVVQAFPAYADTSVSARSRLSKGMTAAQRRRYLAALQTITMPIDRRLKFMEAIREGI</sequence>
<protein>
    <submittedName>
        <fullName evidence="6">HK97 family phage prohead protease</fullName>
    </submittedName>
</protein>
<evidence type="ECO:0000313" key="6">
    <source>
        <dbReference type="EMBL" id="MBB2163847.1"/>
    </source>
</evidence>
<dbReference type="InterPro" id="IPR006433">
    <property type="entry name" value="Prohead_protease"/>
</dbReference>
<evidence type="ECO:0000313" key="7">
    <source>
        <dbReference type="EMBL" id="MBB2193173.1"/>
    </source>
</evidence>
<dbReference type="AlphaFoldDB" id="A0A7W4IJK7"/>
<proteinExistence type="predicted"/>
<organism evidence="6 9">
    <name type="scientific">Gluconacetobacter dulcium</name>
    <dbReference type="NCBI Taxonomy" id="2729096"/>
    <lineage>
        <taxon>Bacteria</taxon>
        <taxon>Pseudomonadati</taxon>
        <taxon>Pseudomonadota</taxon>
        <taxon>Alphaproteobacteria</taxon>
        <taxon>Acetobacterales</taxon>
        <taxon>Acetobacteraceae</taxon>
        <taxon>Gluconacetobacter</taxon>
    </lineage>
</organism>
<evidence type="ECO:0000256" key="2">
    <source>
        <dbReference type="ARBA" id="ARBA00022670"/>
    </source>
</evidence>
<gene>
    <name evidence="7" type="ORF">HLH25_05875</name>
    <name evidence="6" type="ORF">HLH26_04720</name>
</gene>
<keyword evidence="8" id="KW-1185">Reference proteome</keyword>
<evidence type="ECO:0000313" key="8">
    <source>
        <dbReference type="Proteomes" id="UP000540490"/>
    </source>
</evidence>
<reference evidence="8 9" key="1">
    <citation type="submission" date="2020-04" db="EMBL/GenBank/DDBJ databases">
        <title>Description of novel Gluconacetobacter.</title>
        <authorList>
            <person name="Sombolestani A."/>
        </authorList>
    </citation>
    <scope>NUCLEOTIDE SEQUENCE [LARGE SCALE GENOMIC DNA]</scope>
    <source>
        <strain evidence="7 8">LMG 1728</strain>
        <strain evidence="6 9">LMG 1731</strain>
    </source>
</reference>